<feature type="transmembrane region" description="Helical" evidence="1">
    <location>
        <begin position="14"/>
        <end position="32"/>
    </location>
</feature>
<reference evidence="2" key="1">
    <citation type="journal article" date="2022" name="bioRxiv">
        <title>Sequencing and chromosome-scale assembly of the giantPleurodeles waltlgenome.</title>
        <authorList>
            <person name="Brown T."/>
            <person name="Elewa A."/>
            <person name="Iarovenko S."/>
            <person name="Subramanian E."/>
            <person name="Araus A.J."/>
            <person name="Petzold A."/>
            <person name="Susuki M."/>
            <person name="Suzuki K.-i.T."/>
            <person name="Hayashi T."/>
            <person name="Toyoda A."/>
            <person name="Oliveira C."/>
            <person name="Osipova E."/>
            <person name="Leigh N.D."/>
            <person name="Simon A."/>
            <person name="Yun M.H."/>
        </authorList>
    </citation>
    <scope>NUCLEOTIDE SEQUENCE</scope>
    <source>
        <strain evidence="2">20211129_DDA</strain>
        <tissue evidence="2">Liver</tissue>
    </source>
</reference>
<keyword evidence="1" id="KW-1133">Transmembrane helix</keyword>
<dbReference type="AlphaFoldDB" id="A0AAV7THV7"/>
<name>A0AAV7THV7_PLEWA</name>
<proteinExistence type="predicted"/>
<organism evidence="2 3">
    <name type="scientific">Pleurodeles waltl</name>
    <name type="common">Iberian ribbed newt</name>
    <dbReference type="NCBI Taxonomy" id="8319"/>
    <lineage>
        <taxon>Eukaryota</taxon>
        <taxon>Metazoa</taxon>
        <taxon>Chordata</taxon>
        <taxon>Craniata</taxon>
        <taxon>Vertebrata</taxon>
        <taxon>Euteleostomi</taxon>
        <taxon>Amphibia</taxon>
        <taxon>Batrachia</taxon>
        <taxon>Caudata</taxon>
        <taxon>Salamandroidea</taxon>
        <taxon>Salamandridae</taxon>
        <taxon>Pleurodelinae</taxon>
        <taxon>Pleurodeles</taxon>
    </lineage>
</organism>
<keyword evidence="1" id="KW-0812">Transmembrane</keyword>
<gene>
    <name evidence="2" type="ORF">NDU88_001447</name>
</gene>
<keyword evidence="3" id="KW-1185">Reference proteome</keyword>
<protein>
    <submittedName>
        <fullName evidence="2">Uncharacterized protein</fullName>
    </submittedName>
</protein>
<sequence>MVGMSAVVPLSEDVTGPLAVLAVVSVVAVLAAESVAAVVAAGSVVAVLAAGSVAMVLAAGSVAVGMCQHLLREKAGCPTGKRLGTVAAAVDVPEAVQVPVQVAVFATVQVGVDVDRRCDTGPSVCATIPSPDLPFCFLPFPTFDGGAVVLPLSPFVFADPLVAGVFGFSLRDVGTFFTLAGGGMSLPSLRGTLEALMVGALHDPAVAGTTVPGDVVAEVLGWYLESRALGEGQGGNEGKRSRFDRKCFLDTLGRVDGGGSEVEEEVVVVGGVRLLNLGEGAWAGGCCEVDGYWVGVCLRLCTLGGGLTDTLEEEV</sequence>
<evidence type="ECO:0000256" key="1">
    <source>
        <dbReference type="SAM" id="Phobius"/>
    </source>
</evidence>
<keyword evidence="1" id="KW-0472">Membrane</keyword>
<feature type="transmembrane region" description="Helical" evidence="1">
    <location>
        <begin position="44"/>
        <end position="66"/>
    </location>
</feature>
<evidence type="ECO:0000313" key="2">
    <source>
        <dbReference type="EMBL" id="KAJ1176164.1"/>
    </source>
</evidence>
<evidence type="ECO:0000313" key="3">
    <source>
        <dbReference type="Proteomes" id="UP001066276"/>
    </source>
</evidence>
<accession>A0AAV7THV7</accession>
<comment type="caution">
    <text evidence="2">The sequence shown here is derived from an EMBL/GenBank/DDBJ whole genome shotgun (WGS) entry which is preliminary data.</text>
</comment>
<dbReference type="EMBL" id="JANPWB010000006">
    <property type="protein sequence ID" value="KAJ1176164.1"/>
    <property type="molecule type" value="Genomic_DNA"/>
</dbReference>
<dbReference type="Proteomes" id="UP001066276">
    <property type="component" value="Chromosome 3_2"/>
</dbReference>